<feature type="compositionally biased region" description="Low complexity" evidence="1">
    <location>
        <begin position="904"/>
        <end position="939"/>
    </location>
</feature>
<dbReference type="STRING" id="74873.A0A084VQY4"/>
<dbReference type="VEuPathDB" id="VectorBase:ASIC007851"/>
<feature type="region of interest" description="Disordered" evidence="1">
    <location>
        <begin position="873"/>
        <end position="947"/>
    </location>
</feature>
<feature type="compositionally biased region" description="Low complexity" evidence="1">
    <location>
        <begin position="44"/>
        <end position="58"/>
    </location>
</feature>
<name>A0A084VQY4_ANOSI</name>
<proteinExistence type="predicted"/>
<sequence>MAKIYFLLVAFCFIVRSSHGEPNYQPQQQPGGNDFSGAGGGGNSLYNGNLQQQQQQQPRPYPPSPARFRPIRNGSRATQLTPVQVQNPPQLIVGQTGFQPSAPILESGSSYHGAAVAPHVPPFGPSTLQQQIVPPASVFRDPEPTTHRPPTGAGPGDVKYHPCNNVPWVPIAAPPEYPPVRNPGGTVGVAPPPKAAPSGPSPPIKLQVAPKGQVQSVRAPLVHTGAPPVIAAHFITKASADNIGPSTTLQPITLRQVSASYFTNKEYAPPAKLLPIQDEGKPLAPIPLPNLSATPIPPLYTAGSFHSDPYKFYRPYRPVEPILELGHGYPVSSKSMSDSYTRYPHDPTKKNNSVFEVEQFASSASSSVYTTVSYSNGGEDSKPEASEKRNIATSSNGSSGANLRPSNNVAGDDDTEYDSEEETERSPPRTRTTVEVSSIVPQTRYYGSTTTSTMRPPSTVRYSTFQDQTTPRPPPSSSPPPPPPSTSDLGNGVQIIYSANLQTNSPINPVNNGLSEHDTTDDDDDVEDSTEVTERQKVLSNTLGPPTIMASSSTTPATTVTETDSSPTGIYTEPFRIGSSLPAQFQRQSTPEPASQTVGELSTPSVTTVTPLPSSLTATFGGYQNLHQSTKKPKQIQIIIPYQTYKKPEPFRPLPDSVHLDDLDYNAPEESSIVTSKHSSTGRLVGTTPAKSANAIDHAEPSKHGTRFIENDSVKYFQSTAHLRDILQRETTQPFSKPPTKTPPKPAKVKKVRPVEISKESKPFTVRVPKMTPLPPVVSLSSLTSVRGGMERITTPLPTDLPPGTRVPQSGEQFGTARPAGPLIALSKYAKPVTPHYVNVTRIRVAPTTYAQKSRTTISQLLRTTKIIPKGPKLFGNDLRVPESTRRPPLSPASTTYAHHRRTTFLSTSGGPSSTSTTSRTTTSTTPTTITTKTTTTTTEQPVAEESTVEPIYERNDWDIDPNELQRKIDTWTEQEFGSDDFARKSSTLSLHRVTKAIPWEFLTSTMLPSLHDRPGKAGARSGWHNVKIAISPITKEKIYVVTPQPWTAALLNHHHHNHHHHHIDQDDTRILTPRFSVRPTPLYYKGGGIFQTGSSTVDVSPESVNDLLEQKPKHRFSSLGGGANLSGTTSGTKGKHQHLLQQRKYVRKKLPYVTVRPGSSREDDV</sequence>
<feature type="compositionally biased region" description="Low complexity" evidence="1">
    <location>
        <begin position="551"/>
        <end position="566"/>
    </location>
</feature>
<evidence type="ECO:0000313" key="5">
    <source>
        <dbReference type="Proteomes" id="UP000030765"/>
    </source>
</evidence>
<feature type="region of interest" description="Disordered" evidence="1">
    <location>
        <begin position="730"/>
        <end position="753"/>
    </location>
</feature>
<keyword evidence="5" id="KW-1185">Reference proteome</keyword>
<feature type="compositionally biased region" description="Polar residues" evidence="1">
    <location>
        <begin position="581"/>
        <end position="600"/>
    </location>
</feature>
<feature type="region of interest" description="Disordered" evidence="1">
    <location>
        <begin position="1115"/>
        <end position="1144"/>
    </location>
</feature>
<evidence type="ECO:0000313" key="4">
    <source>
        <dbReference type="EnsemblMetazoa" id="ASIC007851-PA"/>
    </source>
</evidence>
<accession>A0A084VQY4</accession>
<feature type="compositionally biased region" description="Low complexity" evidence="1">
    <location>
        <begin position="448"/>
        <end position="459"/>
    </location>
</feature>
<feature type="region of interest" description="Disordered" evidence="1">
    <location>
        <begin position="22"/>
        <end position="71"/>
    </location>
</feature>
<feature type="chain" id="PRO_5001783993" evidence="2">
    <location>
        <begin position="21"/>
        <end position="1166"/>
    </location>
</feature>
<feature type="region of interest" description="Disordered" evidence="1">
    <location>
        <begin position="366"/>
        <end position="609"/>
    </location>
</feature>
<dbReference type="EMBL" id="ATLV01015351">
    <property type="status" value="NOT_ANNOTATED_CDS"/>
    <property type="molecule type" value="Genomic_DNA"/>
</dbReference>
<evidence type="ECO:0000256" key="1">
    <source>
        <dbReference type="SAM" id="MobiDB-lite"/>
    </source>
</evidence>
<feature type="compositionally biased region" description="Polar residues" evidence="1">
    <location>
        <begin position="497"/>
        <end position="514"/>
    </location>
</feature>
<dbReference type="OrthoDB" id="6630523at2759"/>
<gene>
    <name evidence="3" type="ORF">ZHAS_00007851</name>
</gene>
<evidence type="ECO:0000313" key="3">
    <source>
        <dbReference type="EMBL" id="KFB40378.1"/>
    </source>
</evidence>
<feature type="compositionally biased region" description="Basic and acidic residues" evidence="1">
    <location>
        <begin position="379"/>
        <end position="390"/>
    </location>
</feature>
<dbReference type="VEuPathDB" id="VectorBase:ASIS015422"/>
<dbReference type="EMBL" id="KE525007">
    <property type="protein sequence ID" value="KFB40378.1"/>
    <property type="molecule type" value="Genomic_DNA"/>
</dbReference>
<evidence type="ECO:0000256" key="2">
    <source>
        <dbReference type="SAM" id="SignalP"/>
    </source>
</evidence>
<reference evidence="4" key="2">
    <citation type="submission" date="2020-05" db="UniProtKB">
        <authorList>
            <consortium name="EnsemblMetazoa"/>
        </authorList>
    </citation>
    <scope>IDENTIFICATION</scope>
</reference>
<feature type="compositionally biased region" description="Pro residues" evidence="1">
    <location>
        <begin position="471"/>
        <end position="485"/>
    </location>
</feature>
<protein>
    <submittedName>
        <fullName evidence="3">AGAP007164-PA-like protein</fullName>
    </submittedName>
</protein>
<dbReference type="OMA" id="IDTWTEQ"/>
<reference evidence="3 5" key="1">
    <citation type="journal article" date="2014" name="BMC Genomics">
        <title>Genome sequence of Anopheles sinensis provides insight into genetics basis of mosquito competence for malaria parasites.</title>
        <authorList>
            <person name="Zhou D."/>
            <person name="Zhang D."/>
            <person name="Ding G."/>
            <person name="Shi L."/>
            <person name="Hou Q."/>
            <person name="Ye Y."/>
            <person name="Xu Y."/>
            <person name="Zhou H."/>
            <person name="Xiong C."/>
            <person name="Li S."/>
            <person name="Yu J."/>
            <person name="Hong S."/>
            <person name="Yu X."/>
            <person name="Zou P."/>
            <person name="Chen C."/>
            <person name="Chang X."/>
            <person name="Wang W."/>
            <person name="Lv Y."/>
            <person name="Sun Y."/>
            <person name="Ma L."/>
            <person name="Shen B."/>
            <person name="Zhu C."/>
        </authorList>
    </citation>
    <scope>NUCLEOTIDE SEQUENCE [LARGE SCALE GENOMIC DNA]</scope>
</reference>
<dbReference type="EnsemblMetazoa" id="ASIC007851-RA">
    <property type="protein sequence ID" value="ASIC007851-PA"/>
    <property type="gene ID" value="ASIC007851"/>
</dbReference>
<feature type="compositionally biased region" description="Acidic residues" evidence="1">
    <location>
        <begin position="411"/>
        <end position="423"/>
    </location>
</feature>
<feature type="region of interest" description="Disordered" evidence="1">
    <location>
        <begin position="140"/>
        <end position="159"/>
    </location>
</feature>
<dbReference type="Proteomes" id="UP000030765">
    <property type="component" value="Unassembled WGS sequence"/>
</dbReference>
<dbReference type="AlphaFoldDB" id="A0A084VQY4"/>
<feature type="compositionally biased region" description="Acidic residues" evidence="1">
    <location>
        <begin position="519"/>
        <end position="531"/>
    </location>
</feature>
<feature type="signal peptide" evidence="2">
    <location>
        <begin position="1"/>
        <end position="20"/>
    </location>
</feature>
<feature type="compositionally biased region" description="Pro residues" evidence="1">
    <location>
        <begin position="736"/>
        <end position="746"/>
    </location>
</feature>
<feature type="compositionally biased region" description="Low complexity" evidence="1">
    <location>
        <begin position="366"/>
        <end position="375"/>
    </location>
</feature>
<keyword evidence="2" id="KW-0732">Signal</keyword>
<feature type="compositionally biased region" description="Polar residues" evidence="1">
    <location>
        <begin position="391"/>
        <end position="409"/>
    </location>
</feature>
<organism evidence="3">
    <name type="scientific">Anopheles sinensis</name>
    <name type="common">Mosquito</name>
    <dbReference type="NCBI Taxonomy" id="74873"/>
    <lineage>
        <taxon>Eukaryota</taxon>
        <taxon>Metazoa</taxon>
        <taxon>Ecdysozoa</taxon>
        <taxon>Arthropoda</taxon>
        <taxon>Hexapoda</taxon>
        <taxon>Insecta</taxon>
        <taxon>Pterygota</taxon>
        <taxon>Neoptera</taxon>
        <taxon>Endopterygota</taxon>
        <taxon>Diptera</taxon>
        <taxon>Nematocera</taxon>
        <taxon>Culicoidea</taxon>
        <taxon>Culicidae</taxon>
        <taxon>Anophelinae</taxon>
        <taxon>Anopheles</taxon>
    </lineage>
</organism>
<feature type="compositionally biased region" description="Low complexity" evidence="1">
    <location>
        <begin position="25"/>
        <end position="36"/>
    </location>
</feature>